<keyword evidence="2" id="KW-0328">Glycosyltransferase</keyword>
<reference evidence="2 3" key="1">
    <citation type="journal article" date="2015" name="Nature">
        <title>rRNA introns, odd ribosomes, and small enigmatic genomes across a large radiation of phyla.</title>
        <authorList>
            <person name="Brown C.T."/>
            <person name="Hug L.A."/>
            <person name="Thomas B.C."/>
            <person name="Sharon I."/>
            <person name="Castelle C.J."/>
            <person name="Singh A."/>
            <person name="Wilkins M.J."/>
            <person name="Williams K.H."/>
            <person name="Banfield J.F."/>
        </authorList>
    </citation>
    <scope>NUCLEOTIDE SEQUENCE [LARGE SCALE GENOMIC DNA]</scope>
</reference>
<sequence length="248" mass="27623">MLGALVSGFADFLVPPRRTEKLVRSLTIDALRDLYIGTPSRDIALLPYHDPRVTALIWEIKYYGNNRAAALAGEILGEELLAIAGEELGKPLLVPVPMHSARRRERGHNQTELLCETAMRNLNSSFEYAPHALMRVRATPRQQGLERTKRLKNIKGAMAVARPELVEGRVCVVVDDVMTTGATLDEVRRSYRPLRALTVSALRSAFPQSALLSRLYPSCFGILRPPHRGSRRRLSSCPRTCISLNTSV</sequence>
<protein>
    <submittedName>
        <fullName evidence="2">Phosphoribosyltransferase</fullName>
    </submittedName>
</protein>
<dbReference type="InterPro" id="IPR000836">
    <property type="entry name" value="PRTase_dom"/>
</dbReference>
<gene>
    <name evidence="2" type="ORF">UY83_C0005G0029</name>
</gene>
<dbReference type="EMBL" id="LCRO01000005">
    <property type="protein sequence ID" value="KKW35648.1"/>
    <property type="molecule type" value="Genomic_DNA"/>
</dbReference>
<dbReference type="SUPFAM" id="SSF53271">
    <property type="entry name" value="PRTase-like"/>
    <property type="match status" value="1"/>
</dbReference>
<dbReference type="GO" id="GO:0016757">
    <property type="term" value="F:glycosyltransferase activity"/>
    <property type="evidence" value="ECO:0007669"/>
    <property type="project" value="UniProtKB-KW"/>
</dbReference>
<dbReference type="CDD" id="cd06223">
    <property type="entry name" value="PRTases_typeI"/>
    <property type="match status" value="1"/>
</dbReference>
<evidence type="ECO:0000313" key="3">
    <source>
        <dbReference type="Proteomes" id="UP000034740"/>
    </source>
</evidence>
<dbReference type="InterPro" id="IPR029057">
    <property type="entry name" value="PRTase-like"/>
</dbReference>
<evidence type="ECO:0000256" key="1">
    <source>
        <dbReference type="ARBA" id="ARBA00008007"/>
    </source>
</evidence>
<organism evidence="2 3">
    <name type="scientific">Candidatus Adlerbacteria bacterium GW2011_GWA1_54_10</name>
    <dbReference type="NCBI Taxonomy" id="1618605"/>
    <lineage>
        <taxon>Bacteria</taxon>
        <taxon>Candidatus Adleribacteriota</taxon>
    </lineage>
</organism>
<dbReference type="Gene3D" id="3.40.50.2020">
    <property type="match status" value="1"/>
</dbReference>
<comment type="caution">
    <text evidence="2">The sequence shown here is derived from an EMBL/GenBank/DDBJ whole genome shotgun (WGS) entry which is preliminary data.</text>
</comment>
<proteinExistence type="inferred from homology"/>
<dbReference type="PANTHER" id="PTHR47505:SF1">
    <property type="entry name" value="DNA UTILIZATION PROTEIN YHGH"/>
    <property type="match status" value="1"/>
</dbReference>
<dbReference type="PANTHER" id="PTHR47505">
    <property type="entry name" value="DNA UTILIZATION PROTEIN YHGH"/>
    <property type="match status" value="1"/>
</dbReference>
<keyword evidence="2" id="KW-0808">Transferase</keyword>
<dbReference type="InterPro" id="IPR051910">
    <property type="entry name" value="ComF/GntX_DNA_util-trans"/>
</dbReference>
<dbReference type="PATRIC" id="fig|1618605.3.peg.383"/>
<comment type="similarity">
    <text evidence="1">Belongs to the ComF/GntX family.</text>
</comment>
<evidence type="ECO:0000313" key="2">
    <source>
        <dbReference type="EMBL" id="KKW35648.1"/>
    </source>
</evidence>
<accession>A0A0G1XWX0</accession>
<dbReference type="AlphaFoldDB" id="A0A0G1XWX0"/>
<dbReference type="Proteomes" id="UP000034740">
    <property type="component" value="Unassembled WGS sequence"/>
</dbReference>
<name>A0A0G1XWX0_9BACT</name>